<dbReference type="Pfam" id="PF06841">
    <property type="entry name" value="Phage_T4_gp19"/>
    <property type="match status" value="1"/>
</dbReference>
<evidence type="ECO:0000313" key="2">
    <source>
        <dbReference type="Proteomes" id="UP001310022"/>
    </source>
</evidence>
<accession>A0AAN4W0K5</accession>
<dbReference type="Proteomes" id="UP001310022">
    <property type="component" value="Unassembled WGS sequence"/>
</dbReference>
<comment type="caution">
    <text evidence="1">The sequence shown here is derived from an EMBL/GenBank/DDBJ whole genome shotgun (WGS) entry which is preliminary data.</text>
</comment>
<dbReference type="PANTHER" id="PTHR38009">
    <property type="entry name" value="CONSERVED HYPOTHETICAL PHAGE TAIL PROTEIN"/>
    <property type="match status" value="1"/>
</dbReference>
<reference evidence="1 2" key="1">
    <citation type="submission" date="2021-12" db="EMBL/GenBank/DDBJ databases">
        <title>Genome sequencing of bacteria with rrn-lacking chromosome and rrn-plasmid.</title>
        <authorList>
            <person name="Anda M."/>
            <person name="Iwasaki W."/>
        </authorList>
    </citation>
    <scope>NUCLEOTIDE SEQUENCE [LARGE SCALE GENOMIC DNA]</scope>
    <source>
        <strain evidence="1 2">NBRC 15940</strain>
    </source>
</reference>
<dbReference type="RefSeq" id="WP_060689287.1">
    <property type="nucleotide sequence ID" value="NZ_BQKE01000003.1"/>
</dbReference>
<dbReference type="NCBIfam" id="TIGR02241">
    <property type="entry name" value="conserved hypothetical phage tail region protein"/>
    <property type="match status" value="1"/>
</dbReference>
<dbReference type="InterPro" id="IPR011747">
    <property type="entry name" value="CHP02241"/>
</dbReference>
<dbReference type="PANTHER" id="PTHR38009:SF1">
    <property type="entry name" value="CONSERVED HYPOTHETICAL PHAGE TAIL PROTEIN"/>
    <property type="match status" value="1"/>
</dbReference>
<dbReference type="InterPro" id="IPR010667">
    <property type="entry name" value="Phage_T4_Gp19"/>
</dbReference>
<protein>
    <recommendedName>
        <fullName evidence="3">Phage tail protein</fullName>
    </recommendedName>
</protein>
<proteinExistence type="predicted"/>
<sequence length="145" mass="16553">MANELWPIPKFHFTVEWEGGESGFQEVSGLEMESQFIEYRSGDDSTFITQKIPGLKKHGTVTLKKGTFRGDNQMWDWFTDVQTNQDRRMDVTISLLDEENSPVMVWTVRNAFPIKITATDLKADANEVAVETIELAHEGIEQEAQ</sequence>
<dbReference type="EMBL" id="BQKE01000003">
    <property type="protein sequence ID" value="GJM63441.1"/>
    <property type="molecule type" value="Genomic_DNA"/>
</dbReference>
<organism evidence="1 2">
    <name type="scientific">Persicobacter diffluens</name>
    <dbReference type="NCBI Taxonomy" id="981"/>
    <lineage>
        <taxon>Bacteria</taxon>
        <taxon>Pseudomonadati</taxon>
        <taxon>Bacteroidota</taxon>
        <taxon>Cytophagia</taxon>
        <taxon>Cytophagales</taxon>
        <taxon>Persicobacteraceae</taxon>
        <taxon>Persicobacter</taxon>
    </lineage>
</organism>
<dbReference type="GO" id="GO:0005198">
    <property type="term" value="F:structural molecule activity"/>
    <property type="evidence" value="ECO:0007669"/>
    <property type="project" value="InterPro"/>
</dbReference>
<evidence type="ECO:0000313" key="1">
    <source>
        <dbReference type="EMBL" id="GJM63441.1"/>
    </source>
</evidence>
<gene>
    <name evidence="1" type="ORF">PEDI_39930</name>
</gene>
<name>A0AAN4W0K5_9BACT</name>
<keyword evidence="2" id="KW-1185">Reference proteome</keyword>
<evidence type="ECO:0008006" key="3">
    <source>
        <dbReference type="Google" id="ProtNLM"/>
    </source>
</evidence>
<dbReference type="AlphaFoldDB" id="A0AAN4W0K5"/>